<dbReference type="EMBL" id="CP039704">
    <property type="protein sequence ID" value="QCI79471.1"/>
    <property type="molecule type" value="Genomic_DNA"/>
</dbReference>
<name>A0A4D7C318_9SPHN</name>
<dbReference type="InterPro" id="IPR018744">
    <property type="entry name" value="DUF2293"/>
</dbReference>
<accession>A0A4D7C318</accession>
<dbReference type="Pfam" id="PF10056">
    <property type="entry name" value="DUF2293"/>
    <property type="match status" value="1"/>
</dbReference>
<reference evidence="3" key="1">
    <citation type="submission" date="2019-04" db="EMBL/GenBank/DDBJ databases">
        <title>Complete genome sequence of Sphingomonas sp. W1-2-3.</title>
        <authorList>
            <person name="Im W.T."/>
        </authorList>
    </citation>
    <scope>NUCLEOTIDE SEQUENCE [LARGE SCALE GENOMIC DNA]</scope>
    <source>
        <strain evidence="3">W1-2-3</strain>
    </source>
</reference>
<gene>
    <name evidence="2" type="ORF">E6W36_07710</name>
</gene>
<sequence length="88" mass="10171">MERNALTLLVQRLLPRCPGLYREEVVRRLAGRPLAPRQENDAVLEMARAVIRHQLTDYDDLWSRHGLAPEEAKLAVAGEIEDRLADWR</sequence>
<evidence type="ECO:0000313" key="2">
    <source>
        <dbReference type="EMBL" id="QCI79471.1"/>
    </source>
</evidence>
<evidence type="ECO:0000313" key="3">
    <source>
        <dbReference type="Proteomes" id="UP000298714"/>
    </source>
</evidence>
<feature type="domain" description="DUF2293" evidence="1">
    <location>
        <begin position="11"/>
        <end position="88"/>
    </location>
</feature>
<dbReference type="AlphaFoldDB" id="A0A4D7C318"/>
<dbReference type="Proteomes" id="UP000298714">
    <property type="component" value="Chromosome"/>
</dbReference>
<organism evidence="2 3">
    <name type="scientific">Hankyongella ginsenosidimutans</name>
    <dbReference type="NCBI Taxonomy" id="1763828"/>
    <lineage>
        <taxon>Bacteria</taxon>
        <taxon>Pseudomonadati</taxon>
        <taxon>Pseudomonadota</taxon>
        <taxon>Alphaproteobacteria</taxon>
        <taxon>Sphingomonadales</taxon>
        <taxon>Sphingomonadaceae</taxon>
        <taxon>Hankyongella</taxon>
    </lineage>
</organism>
<protein>
    <submittedName>
        <fullName evidence="2">DUF2293 domain-containing protein</fullName>
    </submittedName>
</protein>
<dbReference type="KEGG" id="hgn:E6W36_07710"/>
<evidence type="ECO:0000259" key="1">
    <source>
        <dbReference type="Pfam" id="PF10056"/>
    </source>
</evidence>
<keyword evidence="3" id="KW-1185">Reference proteome</keyword>
<proteinExistence type="predicted"/>
<dbReference type="RefSeq" id="WP_222874317.1">
    <property type="nucleotide sequence ID" value="NZ_CP039704.1"/>
</dbReference>